<organism evidence="1 2">
    <name type="scientific">Ajellomyces capsulatus (strain H88)</name>
    <name type="common">Darling's disease fungus</name>
    <name type="synonym">Histoplasma capsulatum</name>
    <dbReference type="NCBI Taxonomy" id="544711"/>
    <lineage>
        <taxon>Eukaryota</taxon>
        <taxon>Fungi</taxon>
        <taxon>Dikarya</taxon>
        <taxon>Ascomycota</taxon>
        <taxon>Pezizomycotina</taxon>
        <taxon>Eurotiomycetes</taxon>
        <taxon>Eurotiomycetidae</taxon>
        <taxon>Onygenales</taxon>
        <taxon>Ajellomycetaceae</taxon>
        <taxon>Histoplasma</taxon>
    </lineage>
</organism>
<dbReference type="Proteomes" id="UP000663419">
    <property type="component" value="Chromosome 1"/>
</dbReference>
<dbReference type="VEuPathDB" id="FungiDB:I7I53_11507"/>
<reference evidence="1" key="1">
    <citation type="submission" date="2021-01" db="EMBL/GenBank/DDBJ databases">
        <title>Chromosome-level genome assembly of a human fungal pathogen reveals clustering of transcriptionally co-regulated genes.</title>
        <authorList>
            <person name="Voorhies M."/>
            <person name="Cohen S."/>
            <person name="Shea T.P."/>
            <person name="Petrus S."/>
            <person name="Munoz J.F."/>
            <person name="Poplawski S."/>
            <person name="Goldman W.E."/>
            <person name="Michael T."/>
            <person name="Cuomo C.A."/>
            <person name="Sil A."/>
            <person name="Beyhan S."/>
        </authorList>
    </citation>
    <scope>NUCLEOTIDE SEQUENCE</scope>
    <source>
        <strain evidence="1">H88</strain>
    </source>
</reference>
<evidence type="ECO:0000313" key="1">
    <source>
        <dbReference type="EMBL" id="QSS50714.1"/>
    </source>
</evidence>
<dbReference type="AlphaFoldDB" id="A0A8A1LE52"/>
<dbReference type="EMBL" id="CP069102">
    <property type="protein sequence ID" value="QSS50714.1"/>
    <property type="molecule type" value="Genomic_DNA"/>
</dbReference>
<gene>
    <name evidence="1" type="ORF">I7I53_11507</name>
</gene>
<proteinExistence type="predicted"/>
<evidence type="ECO:0000313" key="2">
    <source>
        <dbReference type="Proteomes" id="UP000663419"/>
    </source>
</evidence>
<name>A0A8A1LE52_AJEC8</name>
<accession>A0A8A1LE52</accession>
<sequence length="71" mass="8589">MPPLPSRLVTNGVSRWICIHRYIYIYIYIYIHTYIHTYTHIYTYSRNPPAPLPSQFYAHVHRVSRSRPPSR</sequence>
<protein>
    <submittedName>
        <fullName evidence="1">Uncharacterized protein</fullName>
    </submittedName>
</protein>